<sequence>MKEGDRERKKERKRKENEKESERQREKRERERERENGISLFHMSSLSSLQINKPIDGDGTTPLIFASQVGADRRIIDILIKAGAKLGAKDGLSGWTALHWAVRRNHLQAVEILLSRGSEVNPRDEGGRTPLHFACWWGSLHTVDLLLGHNGIEANVINNDGDTPLHKAVQHQHYKVVCAMLKQDSVNLEIVNKKYRTPLLEAVSDGHLGIMQRLIARGTNVNVVEHGGNNCLHLALKRKNNFHSEVEHMTMLDQVSFHIVCDYVCVCVCVCVHLCVCVCVFVCVCVCVCICASVCV</sequence>
<evidence type="ECO:0000313" key="8">
    <source>
        <dbReference type="RefSeq" id="XP_036371409.1"/>
    </source>
</evidence>
<feature type="repeat" description="ANK" evidence="3">
    <location>
        <begin position="194"/>
        <end position="226"/>
    </location>
</feature>
<keyword evidence="6" id="KW-1133">Transmembrane helix</keyword>
<dbReference type="SMART" id="SM00248">
    <property type="entry name" value="ANK"/>
    <property type="match status" value="6"/>
</dbReference>
<protein>
    <submittedName>
        <fullName evidence="8">26S proteasome non-ATPase regulatory subunit 10-like isoform X1</fullName>
    </submittedName>
</protein>
<evidence type="ECO:0000256" key="5">
    <source>
        <dbReference type="SAM" id="MobiDB-lite"/>
    </source>
</evidence>
<dbReference type="PANTHER" id="PTHR24198:SF165">
    <property type="entry name" value="ANKYRIN REPEAT-CONTAINING PROTEIN-RELATED"/>
    <property type="match status" value="1"/>
</dbReference>
<dbReference type="RefSeq" id="XP_036371409.1">
    <property type="nucleotide sequence ID" value="XM_036515516.1"/>
</dbReference>
<organism evidence="7 8">
    <name type="scientific">Octopus sinensis</name>
    <name type="common">East Asian common octopus</name>
    <dbReference type="NCBI Taxonomy" id="2607531"/>
    <lineage>
        <taxon>Eukaryota</taxon>
        <taxon>Metazoa</taxon>
        <taxon>Spiralia</taxon>
        <taxon>Lophotrochozoa</taxon>
        <taxon>Mollusca</taxon>
        <taxon>Cephalopoda</taxon>
        <taxon>Coleoidea</taxon>
        <taxon>Octopodiformes</taxon>
        <taxon>Octopoda</taxon>
        <taxon>Incirrata</taxon>
        <taxon>Octopodidae</taxon>
        <taxon>Octopus</taxon>
    </lineage>
</organism>
<feature type="repeat" description="ANK" evidence="3">
    <location>
        <begin position="126"/>
        <end position="159"/>
    </location>
</feature>
<dbReference type="Proteomes" id="UP000515154">
    <property type="component" value="Unplaced"/>
</dbReference>
<dbReference type="PROSITE" id="PS50297">
    <property type="entry name" value="ANK_REP_REGION"/>
    <property type="match status" value="4"/>
</dbReference>
<gene>
    <name evidence="8" type="primary">LOC115226955</name>
</gene>
<dbReference type="PROSITE" id="PS50088">
    <property type="entry name" value="ANK_REPEAT"/>
    <property type="match status" value="5"/>
</dbReference>
<feature type="repeat" description="ANK" evidence="3">
    <location>
        <begin position="58"/>
        <end position="91"/>
    </location>
</feature>
<keyword evidence="6" id="KW-0472">Membrane</keyword>
<evidence type="ECO:0000256" key="3">
    <source>
        <dbReference type="PROSITE-ProRule" id="PRU00023"/>
    </source>
</evidence>
<feature type="repeat" description="ANK" evidence="3">
    <location>
        <begin position="93"/>
        <end position="125"/>
    </location>
</feature>
<dbReference type="AlphaFoldDB" id="A0A7E6FUZ7"/>
<dbReference type="Gene3D" id="1.25.40.20">
    <property type="entry name" value="Ankyrin repeat-containing domain"/>
    <property type="match status" value="3"/>
</dbReference>
<keyword evidence="4" id="KW-0175">Coiled coil</keyword>
<proteinExistence type="predicted"/>
<keyword evidence="1" id="KW-0677">Repeat</keyword>
<keyword evidence="2 3" id="KW-0040">ANK repeat</keyword>
<feature type="region of interest" description="Disordered" evidence="5">
    <location>
        <begin position="1"/>
        <end position="36"/>
    </location>
</feature>
<feature type="coiled-coil region" evidence="4">
    <location>
        <begin position="1"/>
        <end position="36"/>
    </location>
</feature>
<keyword evidence="6" id="KW-0812">Transmembrane</keyword>
<reference evidence="8" key="1">
    <citation type="submission" date="2025-08" db="UniProtKB">
        <authorList>
            <consortium name="RefSeq"/>
        </authorList>
    </citation>
    <scope>IDENTIFICATION</scope>
</reference>
<dbReference type="InterPro" id="IPR036770">
    <property type="entry name" value="Ankyrin_rpt-contain_sf"/>
</dbReference>
<dbReference type="KEGG" id="osn:115226955"/>
<name>A0A7E6FUZ7_9MOLL</name>
<evidence type="ECO:0000256" key="6">
    <source>
        <dbReference type="SAM" id="Phobius"/>
    </source>
</evidence>
<feature type="repeat" description="ANK" evidence="3">
    <location>
        <begin position="160"/>
        <end position="193"/>
    </location>
</feature>
<dbReference type="SUPFAM" id="SSF48403">
    <property type="entry name" value="Ankyrin repeat"/>
    <property type="match status" value="1"/>
</dbReference>
<feature type="transmembrane region" description="Helical" evidence="6">
    <location>
        <begin position="270"/>
        <end position="295"/>
    </location>
</feature>
<evidence type="ECO:0000313" key="7">
    <source>
        <dbReference type="Proteomes" id="UP000515154"/>
    </source>
</evidence>
<dbReference type="Pfam" id="PF13637">
    <property type="entry name" value="Ank_4"/>
    <property type="match status" value="2"/>
</dbReference>
<evidence type="ECO:0000256" key="1">
    <source>
        <dbReference type="ARBA" id="ARBA00022737"/>
    </source>
</evidence>
<keyword evidence="7" id="KW-1185">Reference proteome</keyword>
<accession>A0A7E6FUZ7</accession>
<evidence type="ECO:0000256" key="2">
    <source>
        <dbReference type="ARBA" id="ARBA00023043"/>
    </source>
</evidence>
<dbReference type="Pfam" id="PF00023">
    <property type="entry name" value="Ank"/>
    <property type="match status" value="1"/>
</dbReference>
<evidence type="ECO:0000256" key="4">
    <source>
        <dbReference type="SAM" id="Coils"/>
    </source>
</evidence>
<dbReference type="InterPro" id="IPR002110">
    <property type="entry name" value="Ankyrin_rpt"/>
</dbReference>
<dbReference type="PANTHER" id="PTHR24198">
    <property type="entry name" value="ANKYRIN REPEAT AND PROTEIN KINASE DOMAIN-CONTAINING PROTEIN"/>
    <property type="match status" value="1"/>
</dbReference>